<evidence type="ECO:0000313" key="1">
    <source>
        <dbReference type="EMBL" id="RGS38172.1"/>
    </source>
</evidence>
<comment type="caution">
    <text evidence="1">The sequence shown here is derived from an EMBL/GenBank/DDBJ whole genome shotgun (WGS) entry which is preliminary data.</text>
</comment>
<dbReference type="RefSeq" id="WP_118402181.1">
    <property type="nucleotide sequence ID" value="NZ_JADNFX010000056.1"/>
</dbReference>
<evidence type="ECO:0000313" key="2">
    <source>
        <dbReference type="Proteomes" id="UP000283341"/>
    </source>
</evidence>
<proteinExistence type="predicted"/>
<dbReference type="Pfam" id="PF13151">
    <property type="entry name" value="DUF3990"/>
    <property type="match status" value="1"/>
</dbReference>
<dbReference type="InterPro" id="IPR025051">
    <property type="entry name" value="DUF3990"/>
</dbReference>
<dbReference type="EMBL" id="QRVJ01000004">
    <property type="protein sequence ID" value="RGS38172.1"/>
    <property type="molecule type" value="Genomic_DNA"/>
</dbReference>
<name>A0A412IKJ3_9BACE</name>
<protein>
    <submittedName>
        <fullName evidence="1">DUF3990 domain-containing protein</fullName>
    </submittedName>
</protein>
<sequence length="171" mass="19666">MLTVYHGATCPVSQPLCSAGRSNLDFGRGFYVTNLREQAVSWAMRPVNTSLPQWLNIYKLDTNRIYATYRCLRFEAYDRQWLNFIVGCRLGEYLWQEYDYIEGGVADDRVVDTVQLYMLGLMDINTAIGRLAQHQPNNQICLLNQSLTDECLHYVGCEPLNDEARRKGGQL</sequence>
<dbReference type="AlphaFoldDB" id="A0A412IKJ3"/>
<dbReference type="Proteomes" id="UP000283341">
    <property type="component" value="Unassembled WGS sequence"/>
</dbReference>
<accession>A0A412IKJ3</accession>
<reference evidence="1 2" key="1">
    <citation type="submission" date="2018-08" db="EMBL/GenBank/DDBJ databases">
        <title>A genome reference for cultivated species of the human gut microbiota.</title>
        <authorList>
            <person name="Zou Y."/>
            <person name="Xue W."/>
            <person name="Luo G."/>
        </authorList>
    </citation>
    <scope>NUCLEOTIDE SEQUENCE [LARGE SCALE GENOMIC DNA]</scope>
    <source>
        <strain evidence="1 2">AF22-3AC</strain>
    </source>
</reference>
<gene>
    <name evidence="1" type="ORF">DWX97_07325</name>
</gene>
<organism evidence="1 2">
    <name type="scientific">Bacteroides cellulosilyticus</name>
    <dbReference type="NCBI Taxonomy" id="246787"/>
    <lineage>
        <taxon>Bacteria</taxon>
        <taxon>Pseudomonadati</taxon>
        <taxon>Bacteroidota</taxon>
        <taxon>Bacteroidia</taxon>
        <taxon>Bacteroidales</taxon>
        <taxon>Bacteroidaceae</taxon>
        <taxon>Bacteroides</taxon>
    </lineage>
</organism>